<feature type="coiled-coil region" evidence="10">
    <location>
        <begin position="534"/>
        <end position="561"/>
    </location>
</feature>
<dbReference type="Proteomes" id="UP000033111">
    <property type="component" value="Chromosome"/>
</dbReference>
<dbReference type="SUPFAM" id="SSF55781">
    <property type="entry name" value="GAF domain-like"/>
    <property type="match status" value="1"/>
</dbReference>
<dbReference type="Gene3D" id="2.10.70.100">
    <property type="match status" value="1"/>
</dbReference>
<feature type="domain" description="PAC" evidence="13">
    <location>
        <begin position="622"/>
        <end position="674"/>
    </location>
</feature>
<dbReference type="InterPro" id="IPR003018">
    <property type="entry name" value="GAF"/>
</dbReference>
<feature type="domain" description="PAS" evidence="12">
    <location>
        <begin position="551"/>
        <end position="620"/>
    </location>
</feature>
<dbReference type="Gene3D" id="3.30.450.40">
    <property type="match status" value="1"/>
</dbReference>
<protein>
    <submittedName>
        <fullName evidence="14">Sensory transduction histidine kinase</fullName>
    </submittedName>
</protein>
<evidence type="ECO:0000256" key="4">
    <source>
        <dbReference type="ARBA" id="ARBA00022679"/>
    </source>
</evidence>
<dbReference type="Gene3D" id="3.30.565.10">
    <property type="entry name" value="Histidine kinase-like ATPase, C-terminal domain"/>
    <property type="match status" value="1"/>
</dbReference>
<dbReference type="RefSeq" id="WP_048171038.1">
    <property type="nucleotide sequence ID" value="NZ_CP009506.1"/>
</dbReference>
<dbReference type="CDD" id="cd00130">
    <property type="entry name" value="PAS"/>
    <property type="match status" value="3"/>
</dbReference>
<proteinExistence type="predicted"/>
<dbReference type="FunFam" id="2.10.70.100:FF:000001">
    <property type="entry name" value="Sensory transduction histidine kinase"/>
    <property type="match status" value="1"/>
</dbReference>
<dbReference type="SMART" id="SM00086">
    <property type="entry name" value="PAC"/>
    <property type="match status" value="3"/>
</dbReference>
<dbReference type="InterPro" id="IPR035965">
    <property type="entry name" value="PAS-like_dom_sf"/>
</dbReference>
<evidence type="ECO:0000256" key="7">
    <source>
        <dbReference type="ARBA" id="ARBA00022741"/>
    </source>
</evidence>
<dbReference type="HOGENOM" id="CLU_000445_114_57_2"/>
<dbReference type="Pfam" id="PF07568">
    <property type="entry name" value="HisKA_2"/>
    <property type="match status" value="1"/>
</dbReference>
<dbReference type="InterPro" id="IPR011495">
    <property type="entry name" value="Sig_transdc_His_kin_sub2_dim/P"/>
</dbReference>
<name>A0A0E3P383_9EURY</name>
<dbReference type="SMART" id="SM00091">
    <property type="entry name" value="PAS"/>
    <property type="match status" value="4"/>
</dbReference>
<dbReference type="PANTHER" id="PTHR43065:SF23">
    <property type="entry name" value="SENSOR HISTIDINE KINASE PDTAS"/>
    <property type="match status" value="1"/>
</dbReference>
<evidence type="ECO:0000259" key="11">
    <source>
        <dbReference type="PROSITE" id="PS50109"/>
    </source>
</evidence>
<keyword evidence="3" id="KW-0997">Cell inner membrane</keyword>
<evidence type="ECO:0000313" key="15">
    <source>
        <dbReference type="Proteomes" id="UP000033111"/>
    </source>
</evidence>
<evidence type="ECO:0000256" key="3">
    <source>
        <dbReference type="ARBA" id="ARBA00022519"/>
    </source>
</evidence>
<dbReference type="PROSITE" id="PS50113">
    <property type="entry name" value="PAC"/>
    <property type="match status" value="3"/>
</dbReference>
<keyword evidence="14" id="KW-0418">Kinase</keyword>
<dbReference type="InterPro" id="IPR000014">
    <property type="entry name" value="PAS"/>
</dbReference>
<feature type="coiled-coil region" evidence="10">
    <location>
        <begin position="267"/>
        <end position="312"/>
    </location>
</feature>
<keyword evidence="9" id="KW-0472">Membrane</keyword>
<dbReference type="PROSITE" id="PS50109">
    <property type="entry name" value="HIS_KIN"/>
    <property type="match status" value="1"/>
</dbReference>
<dbReference type="InterPro" id="IPR000700">
    <property type="entry name" value="PAS-assoc_C"/>
</dbReference>
<keyword evidence="6" id="KW-0677">Repeat</keyword>
<dbReference type="InterPro" id="IPR013655">
    <property type="entry name" value="PAS_fold_3"/>
</dbReference>
<dbReference type="Gene3D" id="3.30.450.20">
    <property type="entry name" value="PAS domain"/>
    <property type="match status" value="3"/>
</dbReference>
<dbReference type="Pfam" id="PF02518">
    <property type="entry name" value="HATPase_c"/>
    <property type="match status" value="1"/>
</dbReference>
<dbReference type="Pfam" id="PF01590">
    <property type="entry name" value="GAF"/>
    <property type="match status" value="1"/>
</dbReference>
<dbReference type="GeneID" id="24860066"/>
<keyword evidence="5" id="KW-0812">Transmembrane</keyword>
<dbReference type="GO" id="GO:0000166">
    <property type="term" value="F:nucleotide binding"/>
    <property type="evidence" value="ECO:0007669"/>
    <property type="project" value="UniProtKB-KW"/>
</dbReference>
<organism evidence="14 15">
    <name type="scientific">Methanosarcina siciliae T4/M</name>
    <dbReference type="NCBI Taxonomy" id="1434120"/>
    <lineage>
        <taxon>Archaea</taxon>
        <taxon>Methanobacteriati</taxon>
        <taxon>Methanobacteriota</taxon>
        <taxon>Stenosarchaea group</taxon>
        <taxon>Methanomicrobia</taxon>
        <taxon>Methanosarcinales</taxon>
        <taxon>Methanosarcinaceae</taxon>
        <taxon>Methanosarcina</taxon>
    </lineage>
</organism>
<keyword evidence="8" id="KW-1133">Transmembrane helix</keyword>
<reference evidence="14 15" key="1">
    <citation type="submission" date="2014-07" db="EMBL/GenBank/DDBJ databases">
        <title>Methanogenic archaea and the global carbon cycle.</title>
        <authorList>
            <person name="Henriksen J.R."/>
            <person name="Luke J."/>
            <person name="Reinhart S."/>
            <person name="Benedict M.N."/>
            <person name="Youngblut N.D."/>
            <person name="Metcalf M.E."/>
            <person name="Whitaker R.J."/>
            <person name="Metcalf W.W."/>
        </authorList>
    </citation>
    <scope>NUCLEOTIDE SEQUENCE [LARGE SCALE GENOMIC DNA]</scope>
    <source>
        <strain evidence="14 15">T4/M</strain>
    </source>
</reference>
<evidence type="ECO:0000256" key="1">
    <source>
        <dbReference type="ARBA" id="ARBA00004429"/>
    </source>
</evidence>
<dbReference type="SMART" id="SM00065">
    <property type="entry name" value="GAF"/>
    <property type="match status" value="1"/>
</dbReference>
<feature type="domain" description="PAC" evidence="13">
    <location>
        <begin position="376"/>
        <end position="428"/>
    </location>
</feature>
<evidence type="ECO:0000259" key="13">
    <source>
        <dbReference type="PROSITE" id="PS50113"/>
    </source>
</evidence>
<keyword evidence="7" id="KW-0547">Nucleotide-binding</keyword>
<feature type="domain" description="Histidine kinase" evidence="11">
    <location>
        <begin position="682"/>
        <end position="896"/>
    </location>
</feature>
<dbReference type="OrthoDB" id="134017at2157"/>
<keyword evidence="10" id="KW-0175">Coiled coil</keyword>
<dbReference type="PROSITE" id="PS50112">
    <property type="entry name" value="PAS"/>
    <property type="match status" value="3"/>
</dbReference>
<dbReference type="SUPFAM" id="SSF55874">
    <property type="entry name" value="ATPase domain of HSP90 chaperone/DNA topoisomerase II/histidine kinase"/>
    <property type="match status" value="1"/>
</dbReference>
<evidence type="ECO:0000256" key="10">
    <source>
        <dbReference type="SAM" id="Coils"/>
    </source>
</evidence>
<dbReference type="InterPro" id="IPR005467">
    <property type="entry name" value="His_kinase_dom"/>
</dbReference>
<evidence type="ECO:0000256" key="9">
    <source>
        <dbReference type="ARBA" id="ARBA00023136"/>
    </source>
</evidence>
<feature type="domain" description="PAS" evidence="12">
    <location>
        <begin position="302"/>
        <end position="374"/>
    </location>
</feature>
<dbReference type="InterPro" id="IPR029016">
    <property type="entry name" value="GAF-like_dom_sf"/>
</dbReference>
<dbReference type="PANTHER" id="PTHR43065">
    <property type="entry name" value="SENSOR HISTIDINE KINASE"/>
    <property type="match status" value="1"/>
</dbReference>
<keyword evidence="2" id="KW-1003">Cell membrane</keyword>
<dbReference type="PATRIC" id="fig|1434120.4.peg.1606"/>
<comment type="subcellular location">
    <subcellularLocation>
        <location evidence="1">Cell inner membrane</location>
        <topology evidence="1">Multi-pass membrane protein</topology>
    </subcellularLocation>
</comment>
<dbReference type="EMBL" id="CP009506">
    <property type="protein sequence ID" value="AKB27977.1"/>
    <property type="molecule type" value="Genomic_DNA"/>
</dbReference>
<dbReference type="SUPFAM" id="SSF55785">
    <property type="entry name" value="PYP-like sensor domain (PAS domain)"/>
    <property type="match status" value="3"/>
</dbReference>
<evidence type="ECO:0000256" key="8">
    <source>
        <dbReference type="ARBA" id="ARBA00022989"/>
    </source>
</evidence>
<dbReference type="KEGG" id="msw:MSSIT_1258"/>
<evidence type="ECO:0000256" key="2">
    <source>
        <dbReference type="ARBA" id="ARBA00022475"/>
    </source>
</evidence>
<dbReference type="FunFam" id="3.30.450.20:FF:000088">
    <property type="entry name" value="Sensory transduction histidine kinase"/>
    <property type="match status" value="1"/>
</dbReference>
<dbReference type="GO" id="GO:0016301">
    <property type="term" value="F:kinase activity"/>
    <property type="evidence" value="ECO:0007669"/>
    <property type="project" value="UniProtKB-KW"/>
</dbReference>
<evidence type="ECO:0000256" key="5">
    <source>
        <dbReference type="ARBA" id="ARBA00022692"/>
    </source>
</evidence>
<evidence type="ECO:0000313" key="14">
    <source>
        <dbReference type="EMBL" id="AKB27977.1"/>
    </source>
</evidence>
<evidence type="ECO:0000259" key="12">
    <source>
        <dbReference type="PROSITE" id="PS50112"/>
    </source>
</evidence>
<dbReference type="InterPro" id="IPR003594">
    <property type="entry name" value="HATPase_dom"/>
</dbReference>
<dbReference type="AlphaFoldDB" id="A0A0E3P383"/>
<keyword evidence="4" id="KW-0808">Transferase</keyword>
<accession>A0A0E3P383</accession>
<feature type="domain" description="PAC" evidence="13">
    <location>
        <begin position="498"/>
        <end position="550"/>
    </location>
</feature>
<dbReference type="InterPro" id="IPR001610">
    <property type="entry name" value="PAC"/>
</dbReference>
<dbReference type="SMART" id="SM00387">
    <property type="entry name" value="HATPase_c"/>
    <property type="match status" value="1"/>
</dbReference>
<evidence type="ECO:0000256" key="6">
    <source>
        <dbReference type="ARBA" id="ARBA00022737"/>
    </source>
</evidence>
<gene>
    <name evidence="14" type="ORF">MSSIT_1258</name>
</gene>
<keyword evidence="15" id="KW-1185">Reference proteome</keyword>
<dbReference type="InterPro" id="IPR036890">
    <property type="entry name" value="HATPase_C_sf"/>
</dbReference>
<dbReference type="Pfam" id="PF08447">
    <property type="entry name" value="PAS_3"/>
    <property type="match status" value="1"/>
</dbReference>
<feature type="domain" description="PAS" evidence="12">
    <location>
        <begin position="425"/>
        <end position="494"/>
    </location>
</feature>
<dbReference type="Pfam" id="PF13426">
    <property type="entry name" value="PAS_9"/>
    <property type="match status" value="2"/>
</dbReference>
<dbReference type="NCBIfam" id="TIGR00229">
    <property type="entry name" value="sensory_box"/>
    <property type="match status" value="3"/>
</dbReference>
<dbReference type="GO" id="GO:0005886">
    <property type="term" value="C:plasma membrane"/>
    <property type="evidence" value="ECO:0007669"/>
    <property type="project" value="UniProtKB-SubCell"/>
</dbReference>
<sequence>MNTKVEQFPTNNPNPVLSVGKDGTVLYSNEAGEPLLHEWGVEIGGKLPSTFGDLVQRVISLNRPEKTEVKTEKKVYLVTFHPSTEEKHVNIYGFDITDQKKLEERVRIKEKQNDILYKIGKAALEYENLQNFLDESVKLIASILELEYCKILELIPDGNFLLRAGFGWKHGLVGRAIVEGEKESQAGYTLLSRTPVVVEDFEEESRFKKPELLRMHEVNSGVSVAIGSTGKTFGVLGVHSRKKRKFTSDDTYFLSSVAFLIAQVIERKKAEEALKEAYDSLDEKVHERTEELEIAYNSLKESEKSLAEAQEMAHIGNWERDFASNEFHWSDEVYRIFGLKPQEFEVNYGLFLSYLHPDDQDYVNNAVKEALNGKPFDIDFRIILANGEERIAHAKGEAVFDEKNNPVRIRGITQDITEHKKAEEKIQTLANAVESSTDAIITKSLDGVITSWNKGAEQVYGYSAGEVLGKPMSVLEPSTLTGETEKLSEMIKRGEKIHNYETSRLRKDDTIINVSITLSPIFDLSGKLIAISAIARDITERKIAEEKLRESEEKYRNIVETSNEGIYLVDNEAKIIYVNKIMETSGYTLEELIGRPIWDFISEESRPVARRSFEKRRQGVDDSYELKLVRKDGSFIWGLVSAKSLFNKEGRFMGFLGMLTDITERKKAEEALASLETARKKEIHHRIKNNLQVISSLLDLQAEQFRNRENIKDSEVLEALRESQDRVTSMALIHEELYRGGGFETLNFSPYIQELAENLLLTYSLGDTEITLSTDLEEDLFFDIDTAVPLGMIVNELVSNSLKHAFPDRRKGKIRIKLSREENEECMKNITGECKSTSFTLTVSDDGVGIPENLDIEELDSLGFQLVTSLADQLDGEFELKKDNGTEFTMRFTVTEKDKLDQADLRSQEN</sequence>